<gene>
    <name evidence="1" type="ORF">LSTR_LSTR012552</name>
</gene>
<name>A0A482XV49_LAOST</name>
<evidence type="ECO:0000313" key="1">
    <source>
        <dbReference type="EMBL" id="RZF48591.1"/>
    </source>
</evidence>
<sequence>MTYSTSMAQALELAAASSPMKLLLIAESQEMDQFCVEQFWFPTKGTEVCETLKPRVKVVFSVKCLVTISCHHLLWI</sequence>
<protein>
    <submittedName>
        <fullName evidence="1">Uncharacterized protein</fullName>
    </submittedName>
</protein>
<organism evidence="1 2">
    <name type="scientific">Laodelphax striatellus</name>
    <name type="common">Small brown planthopper</name>
    <name type="synonym">Delphax striatella</name>
    <dbReference type="NCBI Taxonomy" id="195883"/>
    <lineage>
        <taxon>Eukaryota</taxon>
        <taxon>Metazoa</taxon>
        <taxon>Ecdysozoa</taxon>
        <taxon>Arthropoda</taxon>
        <taxon>Hexapoda</taxon>
        <taxon>Insecta</taxon>
        <taxon>Pterygota</taxon>
        <taxon>Neoptera</taxon>
        <taxon>Paraneoptera</taxon>
        <taxon>Hemiptera</taxon>
        <taxon>Auchenorrhyncha</taxon>
        <taxon>Fulgoroidea</taxon>
        <taxon>Delphacidae</taxon>
        <taxon>Criomorphinae</taxon>
        <taxon>Laodelphax</taxon>
    </lineage>
</organism>
<dbReference type="Proteomes" id="UP000291343">
    <property type="component" value="Unassembled WGS sequence"/>
</dbReference>
<accession>A0A482XV49</accession>
<evidence type="ECO:0000313" key="2">
    <source>
        <dbReference type="Proteomes" id="UP000291343"/>
    </source>
</evidence>
<comment type="caution">
    <text evidence="1">The sequence shown here is derived from an EMBL/GenBank/DDBJ whole genome shotgun (WGS) entry which is preliminary data.</text>
</comment>
<dbReference type="InParanoid" id="A0A482XV49"/>
<keyword evidence="2" id="KW-1185">Reference proteome</keyword>
<reference evidence="1 2" key="1">
    <citation type="journal article" date="2017" name="Gigascience">
        <title>Genome sequence of the small brown planthopper, Laodelphax striatellus.</title>
        <authorList>
            <person name="Zhu J."/>
            <person name="Jiang F."/>
            <person name="Wang X."/>
            <person name="Yang P."/>
            <person name="Bao Y."/>
            <person name="Zhao W."/>
            <person name="Wang W."/>
            <person name="Lu H."/>
            <person name="Wang Q."/>
            <person name="Cui N."/>
            <person name="Li J."/>
            <person name="Chen X."/>
            <person name="Luo L."/>
            <person name="Yu J."/>
            <person name="Kang L."/>
            <person name="Cui F."/>
        </authorList>
    </citation>
    <scope>NUCLEOTIDE SEQUENCE [LARGE SCALE GENOMIC DNA]</scope>
    <source>
        <strain evidence="1">Lst14</strain>
    </source>
</reference>
<dbReference type="EMBL" id="QKKF02001732">
    <property type="protein sequence ID" value="RZF48591.1"/>
    <property type="molecule type" value="Genomic_DNA"/>
</dbReference>
<dbReference type="AlphaFoldDB" id="A0A482XV49"/>
<proteinExistence type="predicted"/>